<gene>
    <name evidence="2" type="ORF">GCM10011430_27520</name>
</gene>
<protein>
    <submittedName>
        <fullName evidence="2">Glucokinase</fullName>
    </submittedName>
</protein>
<dbReference type="Gene3D" id="3.30.420.40">
    <property type="match status" value="2"/>
</dbReference>
<keyword evidence="3" id="KW-1185">Reference proteome</keyword>
<name>A0A8J3FAC1_9BURK</name>
<reference evidence="2" key="2">
    <citation type="submission" date="2020-09" db="EMBL/GenBank/DDBJ databases">
        <authorList>
            <person name="Sun Q."/>
            <person name="Sedlacek I."/>
        </authorList>
    </citation>
    <scope>NUCLEOTIDE SEQUENCE</scope>
    <source>
        <strain evidence="2">CCM 7664</strain>
    </source>
</reference>
<evidence type="ECO:0000256" key="1">
    <source>
        <dbReference type="ARBA" id="ARBA00006479"/>
    </source>
</evidence>
<dbReference type="GO" id="GO:0009384">
    <property type="term" value="F:N-acylmannosamine kinase activity"/>
    <property type="evidence" value="ECO:0007669"/>
    <property type="project" value="TreeGrafter"/>
</dbReference>
<organism evidence="2 3">
    <name type="scientific">Oxalicibacterium solurbis</name>
    <dbReference type="NCBI Taxonomy" id="69280"/>
    <lineage>
        <taxon>Bacteria</taxon>
        <taxon>Pseudomonadati</taxon>
        <taxon>Pseudomonadota</taxon>
        <taxon>Betaproteobacteria</taxon>
        <taxon>Burkholderiales</taxon>
        <taxon>Oxalobacteraceae</taxon>
        <taxon>Oxalicibacterium</taxon>
    </lineage>
</organism>
<dbReference type="AlphaFoldDB" id="A0A8J3FAC1"/>
<proteinExistence type="inferred from homology"/>
<dbReference type="RefSeq" id="WP_188422688.1">
    <property type="nucleotide sequence ID" value="NZ_BMDP01000004.1"/>
</dbReference>
<comment type="similarity">
    <text evidence="1">Belongs to the ROK (NagC/XylR) family.</text>
</comment>
<accession>A0A8J3FAC1</accession>
<dbReference type="InterPro" id="IPR043129">
    <property type="entry name" value="ATPase_NBD"/>
</dbReference>
<dbReference type="EMBL" id="BMDP01000004">
    <property type="protein sequence ID" value="GGI55578.1"/>
    <property type="molecule type" value="Genomic_DNA"/>
</dbReference>
<evidence type="ECO:0000313" key="2">
    <source>
        <dbReference type="EMBL" id="GGI55578.1"/>
    </source>
</evidence>
<dbReference type="PANTHER" id="PTHR18964">
    <property type="entry name" value="ROK (REPRESSOR, ORF, KINASE) FAMILY"/>
    <property type="match status" value="1"/>
</dbReference>
<dbReference type="PANTHER" id="PTHR18964:SF149">
    <property type="entry name" value="BIFUNCTIONAL UDP-N-ACETYLGLUCOSAMINE 2-EPIMERASE_N-ACETYLMANNOSAMINE KINASE"/>
    <property type="match status" value="1"/>
</dbReference>
<evidence type="ECO:0000313" key="3">
    <source>
        <dbReference type="Proteomes" id="UP000627205"/>
    </source>
</evidence>
<dbReference type="Proteomes" id="UP000627205">
    <property type="component" value="Unassembled WGS sequence"/>
</dbReference>
<dbReference type="GO" id="GO:0008761">
    <property type="term" value="F:UDP-N-acetylglucosamine 2-epimerase activity"/>
    <property type="evidence" value="ECO:0007669"/>
    <property type="project" value="TreeGrafter"/>
</dbReference>
<dbReference type="SUPFAM" id="SSF53067">
    <property type="entry name" value="Actin-like ATPase domain"/>
    <property type="match status" value="1"/>
</dbReference>
<comment type="caution">
    <text evidence="2">The sequence shown here is derived from an EMBL/GenBank/DDBJ whole genome shotgun (WGS) entry which is preliminary data.</text>
</comment>
<sequence>MLSSKSTQSSLFIGGLDIGGTKMAAIVADRSGPLARVVEPTAKTGTEYAPAEQALRLLKDACAKAGVPFEELDTVGVSSCGPFIRQQGKIRLAAPNICGGIARRGELPNDWMSVPLEEVLRRHFVQVVIRNDCVAALTAERAFGNLQGVDDCAYVTWSTGIGFGLCVDGHLLHGKNGNAGHAGHMLMTDQSSAQCGCGNYGDVEALVSGYNLEARCDRPPAELFDAARAGDPQGRAVIAEAAKWFGRALFNVTAALDIERFVIGGAIWHHHGEWLEPMVMSELCTRLPALTNGVSLSSPGLDSLVTDIGALHLVMPEDWPNEWRARKPWQQLQES</sequence>
<dbReference type="InterPro" id="IPR000600">
    <property type="entry name" value="ROK"/>
</dbReference>
<reference evidence="2" key="1">
    <citation type="journal article" date="2014" name="Int. J. Syst. Evol. Microbiol.">
        <title>Complete genome sequence of Corynebacterium casei LMG S-19264T (=DSM 44701T), isolated from a smear-ripened cheese.</title>
        <authorList>
            <consortium name="US DOE Joint Genome Institute (JGI-PGF)"/>
            <person name="Walter F."/>
            <person name="Albersmeier A."/>
            <person name="Kalinowski J."/>
            <person name="Ruckert C."/>
        </authorList>
    </citation>
    <scope>NUCLEOTIDE SEQUENCE</scope>
    <source>
        <strain evidence="2">CCM 7664</strain>
    </source>
</reference>
<dbReference type="Pfam" id="PF00480">
    <property type="entry name" value="ROK"/>
    <property type="match status" value="1"/>
</dbReference>